<feature type="region of interest" description="Disordered" evidence="1">
    <location>
        <begin position="47"/>
        <end position="66"/>
    </location>
</feature>
<evidence type="ECO:0000256" key="1">
    <source>
        <dbReference type="SAM" id="MobiDB-lite"/>
    </source>
</evidence>
<comment type="caution">
    <text evidence="2">The sequence shown here is derived from an EMBL/GenBank/DDBJ whole genome shotgun (WGS) entry which is preliminary data.</text>
</comment>
<protein>
    <submittedName>
        <fullName evidence="2">Uncharacterized protein</fullName>
    </submittedName>
</protein>
<sequence length="125" mass="13329">MGGIAAIPAVLAPGRAIAAPDAPSSVQGLIEAHRAALAAWLATLPSQDSQHDDFDPSPAATARYDTTSDVEWEAREALLTFRCRTLAEITARANYLADQEKNRKSMSLDPAQMEMLLASMTSSLS</sequence>
<organism evidence="2 3">
    <name type="scientific">Rhizobium loti</name>
    <name type="common">Mesorhizobium loti</name>
    <dbReference type="NCBI Taxonomy" id="381"/>
    <lineage>
        <taxon>Bacteria</taxon>
        <taxon>Pseudomonadati</taxon>
        <taxon>Pseudomonadota</taxon>
        <taxon>Alphaproteobacteria</taxon>
        <taxon>Hyphomicrobiales</taxon>
        <taxon>Phyllobacteriaceae</taxon>
        <taxon>Mesorhizobium</taxon>
    </lineage>
</organism>
<name>A0AA91J589_RHILI</name>
<reference evidence="2 3" key="1">
    <citation type="submission" date="2016-05" db="EMBL/GenBank/DDBJ databases">
        <authorList>
            <person name="Ramsay J.P."/>
        </authorList>
    </citation>
    <scope>NUCLEOTIDE SEQUENCE [LARGE SCALE GENOMIC DNA]</scope>
    <source>
        <strain evidence="2 3">NZP2042</strain>
    </source>
</reference>
<evidence type="ECO:0000313" key="2">
    <source>
        <dbReference type="EMBL" id="OBQ72243.1"/>
    </source>
</evidence>
<dbReference type="AlphaFoldDB" id="A0AA91J589"/>
<dbReference type="EMBL" id="LYTK01000001">
    <property type="protein sequence ID" value="OBQ72243.1"/>
    <property type="molecule type" value="Genomic_DNA"/>
</dbReference>
<proteinExistence type="predicted"/>
<gene>
    <name evidence="2" type="ORF">A8145_05325</name>
</gene>
<dbReference type="Proteomes" id="UP000093737">
    <property type="component" value="Unassembled WGS sequence"/>
</dbReference>
<evidence type="ECO:0000313" key="3">
    <source>
        <dbReference type="Proteomes" id="UP000093737"/>
    </source>
</evidence>
<accession>A0AA91J589</accession>